<dbReference type="PANTHER" id="PTHR36836:SF1">
    <property type="entry name" value="COLANIC ACID BIOSYNTHESIS PROTEIN WCAK"/>
    <property type="match status" value="1"/>
</dbReference>
<gene>
    <name evidence="2" type="ORF">GCM10017771_03360</name>
</gene>
<proteinExistence type="predicted"/>
<comment type="caution">
    <text evidence="2">The sequence shown here is derived from an EMBL/GenBank/DDBJ whole genome shotgun (WGS) entry which is preliminary data.</text>
</comment>
<keyword evidence="3" id="KW-1185">Reference proteome</keyword>
<organism evidence="2 3">
    <name type="scientific">Streptomyces capitiformicae</name>
    <dbReference type="NCBI Taxonomy" id="2014920"/>
    <lineage>
        <taxon>Bacteria</taxon>
        <taxon>Bacillati</taxon>
        <taxon>Actinomycetota</taxon>
        <taxon>Actinomycetes</taxon>
        <taxon>Kitasatosporales</taxon>
        <taxon>Streptomycetaceae</taxon>
        <taxon>Streptomyces</taxon>
    </lineage>
</organism>
<evidence type="ECO:0000259" key="1">
    <source>
        <dbReference type="Pfam" id="PF04230"/>
    </source>
</evidence>
<name>A0A919GBA9_9ACTN</name>
<dbReference type="AlphaFoldDB" id="A0A919GBA9"/>
<reference evidence="2" key="1">
    <citation type="journal article" date="2014" name="Int. J. Syst. Evol. Microbiol.">
        <title>Complete genome sequence of Corynebacterium casei LMG S-19264T (=DSM 44701T), isolated from a smear-ripened cheese.</title>
        <authorList>
            <consortium name="US DOE Joint Genome Institute (JGI-PGF)"/>
            <person name="Walter F."/>
            <person name="Albersmeier A."/>
            <person name="Kalinowski J."/>
            <person name="Ruckert C."/>
        </authorList>
    </citation>
    <scope>NUCLEOTIDE SEQUENCE</scope>
    <source>
        <strain evidence="2">CGMCC 4.7403</strain>
    </source>
</reference>
<reference evidence="2" key="2">
    <citation type="submission" date="2020-09" db="EMBL/GenBank/DDBJ databases">
        <authorList>
            <person name="Sun Q."/>
            <person name="Zhou Y."/>
        </authorList>
    </citation>
    <scope>NUCLEOTIDE SEQUENCE</scope>
    <source>
        <strain evidence="2">CGMCC 4.7403</strain>
    </source>
</reference>
<dbReference type="InterPro" id="IPR007345">
    <property type="entry name" value="Polysacch_pyruvyl_Trfase"/>
</dbReference>
<dbReference type="PANTHER" id="PTHR36836">
    <property type="entry name" value="COLANIC ACID BIOSYNTHESIS PROTEIN WCAK"/>
    <property type="match status" value="1"/>
</dbReference>
<evidence type="ECO:0000313" key="3">
    <source>
        <dbReference type="Proteomes" id="UP000603227"/>
    </source>
</evidence>
<dbReference type="EMBL" id="BNAT01000001">
    <property type="protein sequence ID" value="GHH81443.1"/>
    <property type="molecule type" value="Genomic_DNA"/>
</dbReference>
<accession>A0A919GBA9</accession>
<protein>
    <recommendedName>
        <fullName evidence="1">Polysaccharide pyruvyl transferase domain-containing protein</fullName>
    </recommendedName>
</protein>
<dbReference type="Pfam" id="PF04230">
    <property type="entry name" value="PS_pyruv_trans"/>
    <property type="match status" value="1"/>
</dbReference>
<feature type="domain" description="Polysaccharide pyruvyl transferase" evidence="1">
    <location>
        <begin position="20"/>
        <end position="230"/>
    </location>
</feature>
<dbReference type="Proteomes" id="UP000603227">
    <property type="component" value="Unassembled WGS sequence"/>
</dbReference>
<sequence>MVTASQFLLHSLRRIDTERIVLLGGGTTIGFQNWAKHTRLALAYYSAQALVVAGAGAAASHDTFALNLQSSDWRAWRNLPHVALFGVRGPLTQKECAHHWRTTSVIGDPALLYPLCVRRQRPQPARPVVGVCLGASPTSRFDIGAVADAVSAHLAHHPDHAVRVLQLSREDSDVARELASRLDGTLVAFEGDVQTIMESIAECSLLLSERLHGAVAGVACGVATVPLAYASKCDDFWMSITGEAPVLHVGATSGQILEEIQRATRPERAAVVAQRVHALQQDLLHAVDLLRQWQEGHISSQELIALSRHATPAVLQS</sequence>
<evidence type="ECO:0000313" key="2">
    <source>
        <dbReference type="EMBL" id="GHH81443.1"/>
    </source>
</evidence>